<keyword evidence="5" id="KW-1185">Reference proteome</keyword>
<comment type="similarity">
    <text evidence="1">Belongs to the short-chain dehydrogenases/reductases (SDR) family.</text>
</comment>
<organism evidence="4 5">
    <name type="scientific">Paracoccus seriniphilus</name>
    <dbReference type="NCBI Taxonomy" id="184748"/>
    <lineage>
        <taxon>Bacteria</taxon>
        <taxon>Pseudomonadati</taxon>
        <taxon>Pseudomonadota</taxon>
        <taxon>Alphaproteobacteria</taxon>
        <taxon>Rhodobacterales</taxon>
        <taxon>Paracoccaceae</taxon>
        <taxon>Paracoccus</taxon>
    </lineage>
</organism>
<protein>
    <submittedName>
        <fullName evidence="4">3-oxoacyl-[acyl-carrier protein] reductase</fullName>
    </submittedName>
</protein>
<evidence type="ECO:0000313" key="5">
    <source>
        <dbReference type="Proteomes" id="UP000198307"/>
    </source>
</evidence>
<reference evidence="4 5" key="1">
    <citation type="submission" date="2017-07" db="EMBL/GenBank/DDBJ databases">
        <authorList>
            <person name="Sun Z.S."/>
            <person name="Albrecht U."/>
            <person name="Echele G."/>
            <person name="Lee C.C."/>
        </authorList>
    </citation>
    <scope>NUCLEOTIDE SEQUENCE [LARGE SCALE GENOMIC DNA]</scope>
    <source>
        <strain evidence="4 5">DSM 14827</strain>
    </source>
</reference>
<evidence type="ECO:0000256" key="2">
    <source>
        <dbReference type="ARBA" id="ARBA00023002"/>
    </source>
</evidence>
<dbReference type="SUPFAM" id="SSF51735">
    <property type="entry name" value="NAD(P)-binding Rossmann-fold domains"/>
    <property type="match status" value="1"/>
</dbReference>
<dbReference type="Proteomes" id="UP000198307">
    <property type="component" value="Unassembled WGS sequence"/>
</dbReference>
<dbReference type="SMART" id="SM00822">
    <property type="entry name" value="PKS_KR"/>
    <property type="match status" value="1"/>
</dbReference>
<dbReference type="InterPro" id="IPR036291">
    <property type="entry name" value="NAD(P)-bd_dom_sf"/>
</dbReference>
<dbReference type="FunFam" id="3.40.50.720:FF:000084">
    <property type="entry name" value="Short-chain dehydrogenase reductase"/>
    <property type="match status" value="1"/>
</dbReference>
<name>A0A239PTS1_9RHOB</name>
<sequence length="260" mass="27039">MGFHPEHREKGSHMKLGGKTAIVTGGGRDIGRACAIRLAQEGANVVISYFASSDGADATVAQITEAGGNAIALQADLSAQDGVDALVGAAVERFGSIEILVNNSGGMIARKTIAEMPLSHWQAVMDLNLTSVFMMTQAVLPHMKTGAIVNLASQAGRDGGGPGSVAYATSKGAVMTMTRGLAKELGPDIRVNALCPGMVDTDFHNIHTKDEARRGFEASAPVKRQGRPEDIANLVAFLASEESSFMTGVNVDINGGVLFS</sequence>
<feature type="domain" description="Ketoreductase" evidence="3">
    <location>
        <begin position="19"/>
        <end position="231"/>
    </location>
</feature>
<dbReference type="PRINTS" id="PR00081">
    <property type="entry name" value="GDHRDH"/>
</dbReference>
<evidence type="ECO:0000256" key="1">
    <source>
        <dbReference type="ARBA" id="ARBA00006484"/>
    </source>
</evidence>
<dbReference type="PANTHER" id="PTHR43639">
    <property type="entry name" value="OXIDOREDUCTASE, SHORT-CHAIN DEHYDROGENASE/REDUCTASE FAMILY (AFU_ORTHOLOGUE AFUA_5G02870)"/>
    <property type="match status" value="1"/>
</dbReference>
<dbReference type="InterPro" id="IPR057326">
    <property type="entry name" value="KR_dom"/>
</dbReference>
<dbReference type="CDD" id="cd05233">
    <property type="entry name" value="SDR_c"/>
    <property type="match status" value="1"/>
</dbReference>
<dbReference type="Gene3D" id="3.40.50.720">
    <property type="entry name" value="NAD(P)-binding Rossmann-like Domain"/>
    <property type="match status" value="1"/>
</dbReference>
<gene>
    <name evidence="4" type="ORF">SAMN05444959_10593</name>
</gene>
<dbReference type="Pfam" id="PF13561">
    <property type="entry name" value="adh_short_C2"/>
    <property type="match status" value="1"/>
</dbReference>
<dbReference type="AlphaFoldDB" id="A0A239PTS1"/>
<keyword evidence="2" id="KW-0560">Oxidoreductase</keyword>
<dbReference type="PRINTS" id="PR00080">
    <property type="entry name" value="SDRFAMILY"/>
</dbReference>
<dbReference type="PANTHER" id="PTHR43639:SF9">
    <property type="entry name" value="BLL5898 PROTEIN"/>
    <property type="match status" value="1"/>
</dbReference>
<dbReference type="GO" id="GO:0016491">
    <property type="term" value="F:oxidoreductase activity"/>
    <property type="evidence" value="ECO:0007669"/>
    <property type="project" value="UniProtKB-KW"/>
</dbReference>
<proteinExistence type="inferred from homology"/>
<accession>A0A239PTS1</accession>
<dbReference type="EMBL" id="FZQB01000005">
    <property type="protein sequence ID" value="SNT73570.1"/>
    <property type="molecule type" value="Genomic_DNA"/>
</dbReference>
<dbReference type="NCBIfam" id="NF005559">
    <property type="entry name" value="PRK07231.1"/>
    <property type="match status" value="1"/>
</dbReference>
<evidence type="ECO:0000313" key="4">
    <source>
        <dbReference type="EMBL" id="SNT73570.1"/>
    </source>
</evidence>
<dbReference type="InterPro" id="IPR002347">
    <property type="entry name" value="SDR_fam"/>
</dbReference>
<evidence type="ECO:0000259" key="3">
    <source>
        <dbReference type="SMART" id="SM00822"/>
    </source>
</evidence>